<organism evidence="2 3">
    <name type="scientific">Parachaetomium inaequale</name>
    <dbReference type="NCBI Taxonomy" id="2588326"/>
    <lineage>
        <taxon>Eukaryota</taxon>
        <taxon>Fungi</taxon>
        <taxon>Dikarya</taxon>
        <taxon>Ascomycota</taxon>
        <taxon>Pezizomycotina</taxon>
        <taxon>Sordariomycetes</taxon>
        <taxon>Sordariomycetidae</taxon>
        <taxon>Sordariales</taxon>
        <taxon>Chaetomiaceae</taxon>
        <taxon>Parachaetomium</taxon>
    </lineage>
</organism>
<dbReference type="InterPro" id="IPR006461">
    <property type="entry name" value="PLAC_motif_containing"/>
</dbReference>
<keyword evidence="1" id="KW-0472">Membrane</keyword>
<dbReference type="Proteomes" id="UP001303115">
    <property type="component" value="Unassembled WGS sequence"/>
</dbReference>
<dbReference type="PANTHER" id="PTHR15907">
    <property type="entry name" value="DUF614 FAMILY PROTEIN-RELATED"/>
    <property type="match status" value="1"/>
</dbReference>
<proteinExistence type="predicted"/>
<dbReference type="Pfam" id="PF04749">
    <property type="entry name" value="PLAC8"/>
    <property type="match status" value="1"/>
</dbReference>
<keyword evidence="3" id="KW-1185">Reference proteome</keyword>
<evidence type="ECO:0000313" key="2">
    <source>
        <dbReference type="EMBL" id="KAK4031268.1"/>
    </source>
</evidence>
<gene>
    <name evidence="2" type="ORF">C8A01DRAFT_21489</name>
</gene>
<sequence>MSNEITPIKPGKWQDDIWGCCTGGYFWKGFCCPCLLLNQTHEVLEDQVPDDKEPDECGIVAMGWCLLTGAGCCFVFGCLQRKRIRVKHKIEGGNTCSDFCINGCLPCCAIIQQYKEVDLRRQEQIMIKKGYQPNPDMPHR</sequence>
<feature type="transmembrane region" description="Helical" evidence="1">
    <location>
        <begin position="59"/>
        <end position="79"/>
    </location>
</feature>
<dbReference type="AlphaFoldDB" id="A0AAN6P6D3"/>
<keyword evidence="1" id="KW-1133">Transmembrane helix</keyword>
<keyword evidence="1" id="KW-0812">Transmembrane</keyword>
<protein>
    <submittedName>
        <fullName evidence="2">PLAC8 family-domain-containing protein</fullName>
    </submittedName>
</protein>
<dbReference type="NCBIfam" id="TIGR01571">
    <property type="entry name" value="A_thal_Cys_rich"/>
    <property type="match status" value="1"/>
</dbReference>
<reference evidence="3" key="1">
    <citation type="journal article" date="2023" name="Mol. Phylogenet. Evol.">
        <title>Genome-scale phylogeny and comparative genomics of the fungal order Sordariales.</title>
        <authorList>
            <person name="Hensen N."/>
            <person name="Bonometti L."/>
            <person name="Westerberg I."/>
            <person name="Brannstrom I.O."/>
            <person name="Guillou S."/>
            <person name="Cros-Aarteil S."/>
            <person name="Calhoun S."/>
            <person name="Haridas S."/>
            <person name="Kuo A."/>
            <person name="Mondo S."/>
            <person name="Pangilinan J."/>
            <person name="Riley R."/>
            <person name="LaButti K."/>
            <person name="Andreopoulos B."/>
            <person name="Lipzen A."/>
            <person name="Chen C."/>
            <person name="Yan M."/>
            <person name="Daum C."/>
            <person name="Ng V."/>
            <person name="Clum A."/>
            <person name="Steindorff A."/>
            <person name="Ohm R.A."/>
            <person name="Martin F."/>
            <person name="Silar P."/>
            <person name="Natvig D.O."/>
            <person name="Lalanne C."/>
            <person name="Gautier V."/>
            <person name="Ament-Velasquez S.L."/>
            <person name="Kruys A."/>
            <person name="Hutchinson M.I."/>
            <person name="Powell A.J."/>
            <person name="Barry K."/>
            <person name="Miller A.N."/>
            <person name="Grigoriev I.V."/>
            <person name="Debuchy R."/>
            <person name="Gladieux P."/>
            <person name="Hiltunen Thoren M."/>
            <person name="Johannesson H."/>
        </authorList>
    </citation>
    <scope>NUCLEOTIDE SEQUENCE [LARGE SCALE GENOMIC DNA]</scope>
    <source>
        <strain evidence="3">CBS 284.82</strain>
    </source>
</reference>
<accession>A0AAN6P6D3</accession>
<evidence type="ECO:0000313" key="3">
    <source>
        <dbReference type="Proteomes" id="UP001303115"/>
    </source>
</evidence>
<comment type="caution">
    <text evidence="2">The sequence shown here is derived from an EMBL/GenBank/DDBJ whole genome shotgun (WGS) entry which is preliminary data.</text>
</comment>
<name>A0AAN6P6D3_9PEZI</name>
<dbReference type="EMBL" id="MU854916">
    <property type="protein sequence ID" value="KAK4031268.1"/>
    <property type="molecule type" value="Genomic_DNA"/>
</dbReference>
<evidence type="ECO:0000256" key="1">
    <source>
        <dbReference type="SAM" id="Phobius"/>
    </source>
</evidence>